<dbReference type="EMBL" id="CP090171">
    <property type="protein sequence ID" value="UJO22055.1"/>
    <property type="molecule type" value="Genomic_DNA"/>
</dbReference>
<dbReference type="KEGG" id="ffu:CLAFUR5_09426"/>
<gene>
    <name evidence="1" type="ORF">CLAFUR5_09426</name>
</gene>
<dbReference type="AlphaFoldDB" id="A0A9Q8PGM1"/>
<sequence>MSTTPPSTPTLNDRIQQLPQELQDMILDFTISRDHLDPILLNPPYHPPLALHLNRMHRAKFAAQYYSTTTFRIELQQRGAIMVSTMINFLSSLPVEHLKMLRRVEYPGAALAERWTDAHYIAVLRLSNCKLHLPERVRAHLAAHALAMGYVDVDDGGKVKWVD</sequence>
<keyword evidence="2" id="KW-1185">Reference proteome</keyword>
<organism evidence="1 2">
    <name type="scientific">Passalora fulva</name>
    <name type="common">Tomato leaf mold</name>
    <name type="synonym">Cladosporium fulvum</name>
    <dbReference type="NCBI Taxonomy" id="5499"/>
    <lineage>
        <taxon>Eukaryota</taxon>
        <taxon>Fungi</taxon>
        <taxon>Dikarya</taxon>
        <taxon>Ascomycota</taxon>
        <taxon>Pezizomycotina</taxon>
        <taxon>Dothideomycetes</taxon>
        <taxon>Dothideomycetidae</taxon>
        <taxon>Mycosphaerellales</taxon>
        <taxon>Mycosphaerellaceae</taxon>
        <taxon>Fulvia</taxon>
    </lineage>
</organism>
<protein>
    <submittedName>
        <fullName evidence="1">Uncharacterized protein</fullName>
    </submittedName>
</protein>
<dbReference type="OrthoDB" id="3650750at2759"/>
<name>A0A9Q8PGM1_PASFU</name>
<reference evidence="1" key="2">
    <citation type="journal article" date="2022" name="Microb. Genom.">
        <title>A chromosome-scale genome assembly of the tomato pathogen Cladosporium fulvum reveals a compartmentalized genome architecture and the presence of a dispensable chromosome.</title>
        <authorList>
            <person name="Zaccaron A.Z."/>
            <person name="Chen L.H."/>
            <person name="Samaras A."/>
            <person name="Stergiopoulos I."/>
        </authorList>
    </citation>
    <scope>NUCLEOTIDE SEQUENCE</scope>
    <source>
        <strain evidence="1">Race5_Kim</strain>
    </source>
</reference>
<evidence type="ECO:0000313" key="1">
    <source>
        <dbReference type="EMBL" id="UJO22055.1"/>
    </source>
</evidence>
<accession>A0A9Q8PGM1</accession>
<reference evidence="1" key="1">
    <citation type="submission" date="2021-12" db="EMBL/GenBank/DDBJ databases">
        <authorList>
            <person name="Zaccaron A."/>
            <person name="Stergiopoulos I."/>
        </authorList>
    </citation>
    <scope>NUCLEOTIDE SEQUENCE</scope>
    <source>
        <strain evidence="1">Race5_Kim</strain>
    </source>
</reference>
<dbReference type="Proteomes" id="UP000756132">
    <property type="component" value="Chromosome 9"/>
</dbReference>
<dbReference type="RefSeq" id="XP_047766421.1">
    <property type="nucleotide sequence ID" value="XM_047908574.1"/>
</dbReference>
<proteinExistence type="predicted"/>
<evidence type="ECO:0000313" key="2">
    <source>
        <dbReference type="Proteomes" id="UP000756132"/>
    </source>
</evidence>
<dbReference type="GeneID" id="71989304"/>